<keyword evidence="2" id="KW-0808">Transferase</keyword>
<comment type="similarity">
    <text evidence="1">Belongs to the PI3/PI4-kinase family. Type III PI4K subfamily.</text>
</comment>
<name>A0ABS2YDE7_POLSP</name>
<feature type="domain" description="PI3K/PI4K catalytic" evidence="4">
    <location>
        <begin position="1"/>
        <end position="106"/>
    </location>
</feature>
<dbReference type="InterPro" id="IPR011009">
    <property type="entry name" value="Kinase-like_dom_sf"/>
</dbReference>
<dbReference type="Proteomes" id="UP001166093">
    <property type="component" value="Unassembled WGS sequence"/>
</dbReference>
<dbReference type="EMBL" id="JAAWVQ010133984">
    <property type="protein sequence ID" value="MBN3284179.1"/>
    <property type="molecule type" value="Genomic_DNA"/>
</dbReference>
<organism evidence="5 6">
    <name type="scientific">Polyodon spathula</name>
    <name type="common">North American paddlefish</name>
    <name type="synonym">Squalus spathula</name>
    <dbReference type="NCBI Taxonomy" id="7913"/>
    <lineage>
        <taxon>Eukaryota</taxon>
        <taxon>Metazoa</taxon>
        <taxon>Chordata</taxon>
        <taxon>Craniata</taxon>
        <taxon>Vertebrata</taxon>
        <taxon>Euteleostomi</taxon>
        <taxon>Actinopterygii</taxon>
        <taxon>Chondrostei</taxon>
        <taxon>Acipenseriformes</taxon>
        <taxon>Polyodontidae</taxon>
        <taxon>Polyodon</taxon>
    </lineage>
</organism>
<dbReference type="PANTHER" id="PTHR10048:SF29">
    <property type="entry name" value="PHOSPHATIDYLINOSITOL 3-KINASE C2 DOMAIN-CONTAINING SUBUNIT GAMMA"/>
    <property type="match status" value="1"/>
</dbReference>
<feature type="non-terminal residue" evidence="5">
    <location>
        <position position="1"/>
    </location>
</feature>
<evidence type="ECO:0000313" key="5">
    <source>
        <dbReference type="EMBL" id="MBN3284179.1"/>
    </source>
</evidence>
<dbReference type="PROSITE" id="PS50290">
    <property type="entry name" value="PI3_4_KINASE_3"/>
    <property type="match status" value="1"/>
</dbReference>
<dbReference type="SUPFAM" id="SSF56112">
    <property type="entry name" value="Protein kinase-like (PK-like)"/>
    <property type="match status" value="1"/>
</dbReference>
<feature type="non-terminal residue" evidence="5">
    <location>
        <position position="106"/>
    </location>
</feature>
<keyword evidence="3 5" id="KW-0418">Kinase</keyword>
<protein>
    <submittedName>
        <fullName evidence="5">P3C2G kinase</fullName>
    </submittedName>
</protein>
<dbReference type="GO" id="GO:0016301">
    <property type="term" value="F:kinase activity"/>
    <property type="evidence" value="ECO:0007669"/>
    <property type="project" value="UniProtKB-KW"/>
</dbReference>
<proteinExistence type="inferred from homology"/>
<dbReference type="Pfam" id="PF00454">
    <property type="entry name" value="PI3_PI4_kinase"/>
    <property type="match status" value="1"/>
</dbReference>
<evidence type="ECO:0000256" key="1">
    <source>
        <dbReference type="ARBA" id="ARBA00006209"/>
    </source>
</evidence>
<accession>A0ABS2YDE7</accession>
<evidence type="ECO:0000259" key="4">
    <source>
        <dbReference type="PROSITE" id="PS50290"/>
    </source>
</evidence>
<evidence type="ECO:0000313" key="6">
    <source>
        <dbReference type="Proteomes" id="UP001166093"/>
    </source>
</evidence>
<comment type="caution">
    <text evidence="5">The sequence shown here is derived from an EMBL/GenBank/DDBJ whole genome shotgun (WGS) entry which is preliminary data.</text>
</comment>
<sequence>MLNPTGHLLHIDFARFLGHTQRFANIKRDRAPFIFTSEMHYFLTEGGRNPRRFQCFVELCCQTYNIIRRHTQLFMSLLELVRHRARFTELLSPGLIQIYGSIISKV</sequence>
<dbReference type="PANTHER" id="PTHR10048">
    <property type="entry name" value="PHOSPHATIDYLINOSITOL KINASE"/>
    <property type="match status" value="1"/>
</dbReference>
<dbReference type="InterPro" id="IPR000403">
    <property type="entry name" value="PI3/4_kinase_cat_dom"/>
</dbReference>
<gene>
    <name evidence="5" type="primary">Pik3c2g</name>
    <name evidence="5" type="ORF">GTO93_0013729</name>
</gene>
<dbReference type="InterPro" id="IPR036940">
    <property type="entry name" value="PI3/4_kinase_cat_sf"/>
</dbReference>
<evidence type="ECO:0000256" key="2">
    <source>
        <dbReference type="ARBA" id="ARBA00022679"/>
    </source>
</evidence>
<keyword evidence="6" id="KW-1185">Reference proteome</keyword>
<reference evidence="5" key="1">
    <citation type="journal article" date="2021" name="Cell">
        <title>Tracing the genetic footprints of vertebrate landing in non-teleost ray-finned fishes.</title>
        <authorList>
            <person name="Bi X."/>
            <person name="Wang K."/>
            <person name="Yang L."/>
            <person name="Pan H."/>
            <person name="Jiang H."/>
            <person name="Wei Q."/>
            <person name="Fang M."/>
            <person name="Yu H."/>
            <person name="Zhu C."/>
            <person name="Cai Y."/>
            <person name="He Y."/>
            <person name="Gan X."/>
            <person name="Zeng H."/>
            <person name="Yu D."/>
            <person name="Zhu Y."/>
            <person name="Jiang H."/>
            <person name="Qiu Q."/>
            <person name="Yang H."/>
            <person name="Zhang Y.E."/>
            <person name="Wang W."/>
            <person name="Zhu M."/>
            <person name="He S."/>
            <person name="Zhang G."/>
        </authorList>
    </citation>
    <scope>NUCLEOTIDE SEQUENCE</scope>
    <source>
        <strain evidence="5">Pddl_001</strain>
    </source>
</reference>
<dbReference type="Gene3D" id="1.10.1070.11">
    <property type="entry name" value="Phosphatidylinositol 3-/4-kinase, catalytic domain"/>
    <property type="match status" value="1"/>
</dbReference>
<evidence type="ECO:0000256" key="3">
    <source>
        <dbReference type="ARBA" id="ARBA00022777"/>
    </source>
</evidence>
<dbReference type="InterPro" id="IPR015433">
    <property type="entry name" value="PI3/4_kinase"/>
</dbReference>